<dbReference type="AlphaFoldDB" id="A0A4Q7P1S9"/>
<dbReference type="RefSeq" id="WP_130286920.1">
    <property type="nucleotide sequence ID" value="NZ_SGXE01000002.1"/>
</dbReference>
<keyword evidence="1" id="KW-1133">Transmembrane helix</keyword>
<sequence>MSIVRRKYLYLHVIVWVYGLILINIPALELTVGNFEAATNSLLIPSLYGTLCNVFVFYGNWKYLLQRFRLKSITYWLYISIGILVISLIESKVDQWYINTCFPEKTIGFWEGIVVDNLLFHIIFFLLPSYGFWSYENYSIIKKEQQLLQEQKLQAELSLMRSQINPHFLFNVLNNLFASAHKFGDTKTANGISNLAEMMRYMLYDANEQTVPLEKEINYIEDFIELQKLRFSENDRIDITFTNSIDNPEELKIAPMLFIPFVENAFKHGISLESPSEIKIMLSQDGHTLLFSCKNTITSNNHKSPDTNSGFGLKNIEQRLKLLYPGRYQLKINKESHSFVSTLRLDL</sequence>
<dbReference type="GO" id="GO:0016020">
    <property type="term" value="C:membrane"/>
    <property type="evidence" value="ECO:0007669"/>
    <property type="project" value="InterPro"/>
</dbReference>
<comment type="caution">
    <text evidence="3">The sequence shown here is derived from an EMBL/GenBank/DDBJ whole genome shotgun (WGS) entry which is preliminary data.</text>
</comment>
<dbReference type="Gene3D" id="3.30.565.10">
    <property type="entry name" value="Histidine kinase-like ATPase, C-terminal domain"/>
    <property type="match status" value="1"/>
</dbReference>
<dbReference type="GO" id="GO:0000155">
    <property type="term" value="F:phosphorelay sensor kinase activity"/>
    <property type="evidence" value="ECO:0007669"/>
    <property type="project" value="InterPro"/>
</dbReference>
<dbReference type="PANTHER" id="PTHR34220:SF7">
    <property type="entry name" value="SENSOR HISTIDINE KINASE YPDA"/>
    <property type="match status" value="1"/>
</dbReference>
<feature type="domain" description="Signal transduction histidine kinase internal region" evidence="2">
    <location>
        <begin position="155"/>
        <end position="233"/>
    </location>
</feature>
<proteinExistence type="predicted"/>
<keyword evidence="1" id="KW-0812">Transmembrane</keyword>
<reference evidence="3 4" key="1">
    <citation type="submission" date="2019-02" db="EMBL/GenBank/DDBJ databases">
        <title>Genomic Encyclopedia of Type Strains, Phase IV (KMG-IV): sequencing the most valuable type-strain genomes for metagenomic binning, comparative biology and taxonomic classification.</title>
        <authorList>
            <person name="Goeker M."/>
        </authorList>
    </citation>
    <scope>NUCLEOTIDE SEQUENCE [LARGE SCALE GENOMIC DNA]</scope>
    <source>
        <strain evidence="3 4">DSM 17196</strain>
    </source>
</reference>
<organism evidence="3 4">
    <name type="scientific">Aquimarina brevivitae</name>
    <dbReference type="NCBI Taxonomy" id="323412"/>
    <lineage>
        <taxon>Bacteria</taxon>
        <taxon>Pseudomonadati</taxon>
        <taxon>Bacteroidota</taxon>
        <taxon>Flavobacteriia</taxon>
        <taxon>Flavobacteriales</taxon>
        <taxon>Flavobacteriaceae</taxon>
        <taxon>Aquimarina</taxon>
    </lineage>
</organism>
<feature type="transmembrane region" description="Helical" evidence="1">
    <location>
        <begin position="73"/>
        <end position="89"/>
    </location>
</feature>
<dbReference type="OrthoDB" id="9809908at2"/>
<feature type="transmembrane region" description="Helical" evidence="1">
    <location>
        <begin position="109"/>
        <end position="133"/>
    </location>
</feature>
<evidence type="ECO:0000313" key="4">
    <source>
        <dbReference type="Proteomes" id="UP000292262"/>
    </source>
</evidence>
<dbReference type="Proteomes" id="UP000292262">
    <property type="component" value="Unassembled WGS sequence"/>
</dbReference>
<feature type="transmembrane region" description="Helical" evidence="1">
    <location>
        <begin position="9"/>
        <end position="30"/>
    </location>
</feature>
<accession>A0A4Q7P1S9</accession>
<feature type="transmembrane region" description="Helical" evidence="1">
    <location>
        <begin position="42"/>
        <end position="61"/>
    </location>
</feature>
<gene>
    <name evidence="3" type="ORF">EV197_2392</name>
</gene>
<dbReference type="Pfam" id="PF06580">
    <property type="entry name" value="His_kinase"/>
    <property type="match status" value="1"/>
</dbReference>
<evidence type="ECO:0000313" key="3">
    <source>
        <dbReference type="EMBL" id="RZS93811.1"/>
    </source>
</evidence>
<keyword evidence="4" id="KW-1185">Reference proteome</keyword>
<dbReference type="InterPro" id="IPR036890">
    <property type="entry name" value="HATPase_C_sf"/>
</dbReference>
<dbReference type="PANTHER" id="PTHR34220">
    <property type="entry name" value="SENSOR HISTIDINE KINASE YPDA"/>
    <property type="match status" value="1"/>
</dbReference>
<name>A0A4Q7P1S9_9FLAO</name>
<dbReference type="InterPro" id="IPR050640">
    <property type="entry name" value="Bact_2-comp_sensor_kinase"/>
</dbReference>
<evidence type="ECO:0000256" key="1">
    <source>
        <dbReference type="SAM" id="Phobius"/>
    </source>
</evidence>
<keyword evidence="1" id="KW-0472">Membrane</keyword>
<protein>
    <submittedName>
        <fullName evidence="3">GHKL domain-containing protein</fullName>
    </submittedName>
</protein>
<evidence type="ECO:0000259" key="2">
    <source>
        <dbReference type="Pfam" id="PF06580"/>
    </source>
</evidence>
<dbReference type="InterPro" id="IPR010559">
    <property type="entry name" value="Sig_transdc_His_kin_internal"/>
</dbReference>
<dbReference type="EMBL" id="SGXE01000002">
    <property type="protein sequence ID" value="RZS93811.1"/>
    <property type="molecule type" value="Genomic_DNA"/>
</dbReference>